<evidence type="ECO:0000256" key="5">
    <source>
        <dbReference type="ARBA" id="ARBA00023163"/>
    </source>
</evidence>
<evidence type="ECO:0000256" key="4">
    <source>
        <dbReference type="ARBA" id="ARBA00023125"/>
    </source>
</evidence>
<dbReference type="OrthoDB" id="550554at2"/>
<evidence type="ECO:0000256" key="3">
    <source>
        <dbReference type="ARBA" id="ARBA00023015"/>
    </source>
</evidence>
<dbReference type="PANTHER" id="PTHR48111:SF22">
    <property type="entry name" value="REGULATOR OF RPOS"/>
    <property type="match status" value="1"/>
</dbReference>
<feature type="domain" description="OmpR/PhoB-type" evidence="9">
    <location>
        <begin position="124"/>
        <end position="224"/>
    </location>
</feature>
<evidence type="ECO:0000256" key="2">
    <source>
        <dbReference type="ARBA" id="ARBA00023012"/>
    </source>
</evidence>
<evidence type="ECO:0000313" key="11">
    <source>
        <dbReference type="Proteomes" id="UP000321580"/>
    </source>
</evidence>
<dbReference type="InterPro" id="IPR001867">
    <property type="entry name" value="OmpR/PhoB-type_DNA-bd"/>
</dbReference>
<dbReference type="GO" id="GO:0006355">
    <property type="term" value="P:regulation of DNA-templated transcription"/>
    <property type="evidence" value="ECO:0007669"/>
    <property type="project" value="InterPro"/>
</dbReference>
<evidence type="ECO:0000256" key="6">
    <source>
        <dbReference type="PROSITE-ProRule" id="PRU00169"/>
    </source>
</evidence>
<dbReference type="Gene3D" id="1.10.10.10">
    <property type="entry name" value="Winged helix-like DNA-binding domain superfamily/Winged helix DNA-binding domain"/>
    <property type="match status" value="1"/>
</dbReference>
<evidence type="ECO:0000256" key="7">
    <source>
        <dbReference type="PROSITE-ProRule" id="PRU01091"/>
    </source>
</evidence>
<dbReference type="Proteomes" id="UP000321580">
    <property type="component" value="Unassembled WGS sequence"/>
</dbReference>
<comment type="caution">
    <text evidence="6">Lacks conserved residue(s) required for the propagation of feature annotation.</text>
</comment>
<keyword evidence="3" id="KW-0805">Transcription regulation</keyword>
<accession>A0A5C6RY86</accession>
<dbReference type="GO" id="GO:0032993">
    <property type="term" value="C:protein-DNA complex"/>
    <property type="evidence" value="ECO:0007669"/>
    <property type="project" value="TreeGrafter"/>
</dbReference>
<reference evidence="10 11" key="1">
    <citation type="submission" date="2019-08" db="EMBL/GenBank/DDBJ databases">
        <title>Genome of Phaeodactylibacter luteus.</title>
        <authorList>
            <person name="Bowman J.P."/>
        </authorList>
    </citation>
    <scope>NUCLEOTIDE SEQUENCE [LARGE SCALE GENOMIC DNA]</scope>
    <source>
        <strain evidence="10 11">KCTC 42180</strain>
    </source>
</reference>
<dbReference type="Gene3D" id="3.40.50.2300">
    <property type="match status" value="1"/>
</dbReference>
<dbReference type="GO" id="GO:0005829">
    <property type="term" value="C:cytosol"/>
    <property type="evidence" value="ECO:0007669"/>
    <property type="project" value="TreeGrafter"/>
</dbReference>
<keyword evidence="1" id="KW-0597">Phosphoprotein</keyword>
<dbReference type="InterPro" id="IPR036388">
    <property type="entry name" value="WH-like_DNA-bd_sf"/>
</dbReference>
<dbReference type="InterPro" id="IPR001789">
    <property type="entry name" value="Sig_transdc_resp-reg_receiver"/>
</dbReference>
<evidence type="ECO:0000256" key="1">
    <source>
        <dbReference type="ARBA" id="ARBA00022553"/>
    </source>
</evidence>
<proteinExistence type="predicted"/>
<dbReference type="GO" id="GO:0000156">
    <property type="term" value="F:phosphorelay response regulator activity"/>
    <property type="evidence" value="ECO:0007669"/>
    <property type="project" value="TreeGrafter"/>
</dbReference>
<dbReference type="EMBL" id="VOOR01000008">
    <property type="protein sequence ID" value="TXB66332.1"/>
    <property type="molecule type" value="Genomic_DNA"/>
</dbReference>
<dbReference type="CDD" id="cd00383">
    <property type="entry name" value="trans_reg_C"/>
    <property type="match status" value="1"/>
</dbReference>
<dbReference type="PROSITE" id="PS50110">
    <property type="entry name" value="RESPONSE_REGULATORY"/>
    <property type="match status" value="1"/>
</dbReference>
<feature type="DNA-binding region" description="OmpR/PhoB-type" evidence="7">
    <location>
        <begin position="124"/>
        <end position="224"/>
    </location>
</feature>
<sequence>MRCLLLENQEGQQRTIKRYLLHQGCEVESVVGLHPGVRRMNQYTYDIALVQEPFEKGGVLNLAHWLRQQDGQAGLILLMESNLPEPRIQALEAGYDDVLSAPYHLGECYARMRAVVRRRTNQYKRELQLGELLILPDERRAFAAGLALPLTRKEFALLFFLARNRNRIVTKEMIGEYLWGDDMEDAASFDFLYAHLKNLRKKLRQAGQEHLIETVYGVGYIIRG</sequence>
<organism evidence="10 11">
    <name type="scientific">Phaeodactylibacter luteus</name>
    <dbReference type="NCBI Taxonomy" id="1564516"/>
    <lineage>
        <taxon>Bacteria</taxon>
        <taxon>Pseudomonadati</taxon>
        <taxon>Bacteroidota</taxon>
        <taxon>Saprospiria</taxon>
        <taxon>Saprospirales</taxon>
        <taxon>Haliscomenobacteraceae</taxon>
        <taxon>Phaeodactylibacter</taxon>
    </lineage>
</organism>
<dbReference type="AlphaFoldDB" id="A0A5C6RY86"/>
<evidence type="ECO:0000259" key="9">
    <source>
        <dbReference type="PROSITE" id="PS51755"/>
    </source>
</evidence>
<dbReference type="PROSITE" id="PS51755">
    <property type="entry name" value="OMPR_PHOB"/>
    <property type="match status" value="1"/>
</dbReference>
<name>A0A5C6RY86_9BACT</name>
<evidence type="ECO:0000313" key="10">
    <source>
        <dbReference type="EMBL" id="TXB66332.1"/>
    </source>
</evidence>
<keyword evidence="11" id="KW-1185">Reference proteome</keyword>
<dbReference type="Pfam" id="PF00486">
    <property type="entry name" value="Trans_reg_C"/>
    <property type="match status" value="1"/>
</dbReference>
<dbReference type="SUPFAM" id="SSF52172">
    <property type="entry name" value="CheY-like"/>
    <property type="match status" value="1"/>
</dbReference>
<dbReference type="SUPFAM" id="SSF46894">
    <property type="entry name" value="C-terminal effector domain of the bipartite response regulators"/>
    <property type="match status" value="1"/>
</dbReference>
<dbReference type="InterPro" id="IPR039420">
    <property type="entry name" value="WalR-like"/>
</dbReference>
<dbReference type="SMART" id="SM00862">
    <property type="entry name" value="Trans_reg_C"/>
    <property type="match status" value="1"/>
</dbReference>
<keyword evidence="4 7" id="KW-0238">DNA-binding</keyword>
<evidence type="ECO:0000259" key="8">
    <source>
        <dbReference type="PROSITE" id="PS50110"/>
    </source>
</evidence>
<protein>
    <submittedName>
        <fullName evidence="10">Response regulator transcription factor</fullName>
    </submittedName>
</protein>
<comment type="caution">
    <text evidence="10">The sequence shown here is derived from an EMBL/GenBank/DDBJ whole genome shotgun (WGS) entry which is preliminary data.</text>
</comment>
<dbReference type="InterPro" id="IPR016032">
    <property type="entry name" value="Sig_transdc_resp-reg_C-effctor"/>
</dbReference>
<dbReference type="RefSeq" id="WP_147166501.1">
    <property type="nucleotide sequence ID" value="NZ_VOOR01000008.1"/>
</dbReference>
<feature type="domain" description="Response regulatory" evidence="8">
    <location>
        <begin position="2"/>
        <end position="116"/>
    </location>
</feature>
<keyword evidence="5" id="KW-0804">Transcription</keyword>
<gene>
    <name evidence="10" type="ORF">FRY97_05830</name>
</gene>
<dbReference type="PANTHER" id="PTHR48111">
    <property type="entry name" value="REGULATOR OF RPOS"/>
    <property type="match status" value="1"/>
</dbReference>
<dbReference type="InterPro" id="IPR011006">
    <property type="entry name" value="CheY-like_superfamily"/>
</dbReference>
<keyword evidence="2" id="KW-0902">Two-component regulatory system</keyword>
<dbReference type="GO" id="GO:0000976">
    <property type="term" value="F:transcription cis-regulatory region binding"/>
    <property type="evidence" value="ECO:0007669"/>
    <property type="project" value="TreeGrafter"/>
</dbReference>